<organism evidence="9">
    <name type="scientific">Salix viminalis</name>
    <name type="common">Common osier</name>
    <name type="synonym">Basket willow</name>
    <dbReference type="NCBI Taxonomy" id="40686"/>
    <lineage>
        <taxon>Eukaryota</taxon>
        <taxon>Viridiplantae</taxon>
        <taxon>Streptophyta</taxon>
        <taxon>Embryophyta</taxon>
        <taxon>Tracheophyta</taxon>
        <taxon>Spermatophyta</taxon>
        <taxon>Magnoliopsida</taxon>
        <taxon>eudicotyledons</taxon>
        <taxon>Gunneridae</taxon>
        <taxon>Pentapetalae</taxon>
        <taxon>rosids</taxon>
        <taxon>fabids</taxon>
        <taxon>Malpighiales</taxon>
        <taxon>Salicaceae</taxon>
        <taxon>Saliceae</taxon>
        <taxon>Salix</taxon>
    </lineage>
</organism>
<keyword evidence="5" id="KW-0378">Hydrolase</keyword>
<evidence type="ECO:0000256" key="8">
    <source>
        <dbReference type="SAM" id="SignalP"/>
    </source>
</evidence>
<evidence type="ECO:0000256" key="7">
    <source>
        <dbReference type="ARBA" id="ARBA00023098"/>
    </source>
</evidence>
<evidence type="ECO:0000256" key="2">
    <source>
        <dbReference type="ARBA" id="ARBA00008668"/>
    </source>
</evidence>
<comment type="similarity">
    <text evidence="2">Belongs to the 'GDSL' lipolytic enzyme family.</text>
</comment>
<dbReference type="PANTHER" id="PTHR45650:SF9">
    <property type="entry name" value="SGNH HYDROLASE-TYPE ESTERASE DOMAIN-CONTAINING PROTEIN"/>
    <property type="match status" value="1"/>
</dbReference>
<proteinExistence type="inferred from homology"/>
<sequence>MGSGGLRAWRILVAILVAAVSNWQHRACGLPPQVPCLFIFGDSLSDNGNNMVLSTNVKASYLPYGVDFPFGTSGRCSNGLNIPDGQRYTMDLQLYNHKIIASRIAKELGGADVASKYLGQCIYAVEMGYNDYLNNYNSEGYNSSKIYTPEQFAQLLVQTYETQLERLYGEGARKIAVFGLIRIGCMPSYIQMYGADNSSCVDKLNHEVQLFNNQLQKLIPKLNANLPGAKFTYINSYEIDSEDFESLGFKVINKGCCDVPTGQIPCEPLTYPCSNRDEHVYWDGAHYTEARARIFAERAYKRQLAVDAYPYDISELAKVPLHETDVGCSTCGTKIRRVLVDVQMFLSSIWGISVIVTCIMLQ</sequence>
<dbReference type="PANTHER" id="PTHR45650">
    <property type="entry name" value="GDSL-LIKE LIPASE/ACYLHYDROLASE-RELATED"/>
    <property type="match status" value="1"/>
</dbReference>
<protein>
    <recommendedName>
        <fullName evidence="10">SGNH hydrolase-type esterase domain-containing protein</fullName>
    </recommendedName>
</protein>
<dbReference type="GO" id="GO:0016042">
    <property type="term" value="P:lipid catabolic process"/>
    <property type="evidence" value="ECO:0007669"/>
    <property type="project" value="UniProtKB-KW"/>
</dbReference>
<dbReference type="CDD" id="cd01837">
    <property type="entry name" value="SGNH_plant_lipase_like"/>
    <property type="match status" value="1"/>
</dbReference>
<dbReference type="InterPro" id="IPR035669">
    <property type="entry name" value="SGNH_plant_lipase-like"/>
</dbReference>
<accession>A0A6N2M722</accession>
<keyword evidence="3" id="KW-0964">Secreted</keyword>
<dbReference type="GO" id="GO:0005576">
    <property type="term" value="C:extracellular region"/>
    <property type="evidence" value="ECO:0007669"/>
    <property type="project" value="UniProtKB-SubCell"/>
</dbReference>
<dbReference type="EMBL" id="CAADRP010001697">
    <property type="protein sequence ID" value="VFU48511.1"/>
    <property type="molecule type" value="Genomic_DNA"/>
</dbReference>
<keyword evidence="4 8" id="KW-0732">Signal</keyword>
<evidence type="ECO:0008006" key="10">
    <source>
        <dbReference type="Google" id="ProtNLM"/>
    </source>
</evidence>
<gene>
    <name evidence="9" type="ORF">SVIM_LOCUS318361</name>
</gene>
<dbReference type="AlphaFoldDB" id="A0A6N2M722"/>
<reference evidence="9" key="1">
    <citation type="submission" date="2019-03" db="EMBL/GenBank/DDBJ databases">
        <authorList>
            <person name="Mank J."/>
            <person name="Almeida P."/>
        </authorList>
    </citation>
    <scope>NUCLEOTIDE SEQUENCE</scope>
    <source>
        <strain evidence="9">78183</strain>
    </source>
</reference>
<dbReference type="SUPFAM" id="SSF52266">
    <property type="entry name" value="SGNH hydrolase"/>
    <property type="match status" value="1"/>
</dbReference>
<evidence type="ECO:0000256" key="1">
    <source>
        <dbReference type="ARBA" id="ARBA00004613"/>
    </source>
</evidence>
<feature type="signal peptide" evidence="8">
    <location>
        <begin position="1"/>
        <end position="29"/>
    </location>
</feature>
<dbReference type="InterPro" id="IPR051238">
    <property type="entry name" value="GDSL_esterase/lipase"/>
</dbReference>
<evidence type="ECO:0000256" key="4">
    <source>
        <dbReference type="ARBA" id="ARBA00022729"/>
    </source>
</evidence>
<dbReference type="Pfam" id="PF00657">
    <property type="entry name" value="Lipase_GDSL"/>
    <property type="match status" value="1"/>
</dbReference>
<comment type="subcellular location">
    <subcellularLocation>
        <location evidence="1">Secreted</location>
    </subcellularLocation>
</comment>
<evidence type="ECO:0000256" key="6">
    <source>
        <dbReference type="ARBA" id="ARBA00022963"/>
    </source>
</evidence>
<dbReference type="InterPro" id="IPR036514">
    <property type="entry name" value="SGNH_hydro_sf"/>
</dbReference>
<keyword evidence="6" id="KW-0442">Lipid degradation</keyword>
<dbReference type="Gene3D" id="3.40.50.1110">
    <property type="entry name" value="SGNH hydrolase"/>
    <property type="match status" value="1"/>
</dbReference>
<dbReference type="GO" id="GO:0016788">
    <property type="term" value="F:hydrolase activity, acting on ester bonds"/>
    <property type="evidence" value="ECO:0007669"/>
    <property type="project" value="InterPro"/>
</dbReference>
<evidence type="ECO:0000256" key="3">
    <source>
        <dbReference type="ARBA" id="ARBA00022525"/>
    </source>
</evidence>
<feature type="chain" id="PRO_5026916795" description="SGNH hydrolase-type esterase domain-containing protein" evidence="8">
    <location>
        <begin position="30"/>
        <end position="362"/>
    </location>
</feature>
<evidence type="ECO:0000256" key="5">
    <source>
        <dbReference type="ARBA" id="ARBA00022801"/>
    </source>
</evidence>
<keyword evidence="7" id="KW-0443">Lipid metabolism</keyword>
<evidence type="ECO:0000313" key="9">
    <source>
        <dbReference type="EMBL" id="VFU48511.1"/>
    </source>
</evidence>
<dbReference type="InterPro" id="IPR001087">
    <property type="entry name" value="GDSL"/>
</dbReference>
<name>A0A6N2M722_SALVM</name>